<name>A0ABQ0LCH5_MYCCL</name>
<accession>A0ABQ0LCH5</accession>
<dbReference type="Proteomes" id="UP000815677">
    <property type="component" value="Unassembled WGS sequence"/>
</dbReference>
<evidence type="ECO:0000256" key="1">
    <source>
        <dbReference type="SAM" id="SignalP"/>
    </source>
</evidence>
<dbReference type="EMBL" id="DF844953">
    <property type="protein sequence ID" value="GAT48798.1"/>
    <property type="molecule type" value="Genomic_DNA"/>
</dbReference>
<evidence type="ECO:0000313" key="3">
    <source>
        <dbReference type="Proteomes" id="UP000815677"/>
    </source>
</evidence>
<feature type="signal peptide" evidence="1">
    <location>
        <begin position="1"/>
        <end position="21"/>
    </location>
</feature>
<keyword evidence="1" id="KW-0732">Signal</keyword>
<gene>
    <name evidence="2" type="ORF">MCHLO_06174</name>
</gene>
<evidence type="ECO:0000313" key="2">
    <source>
        <dbReference type="EMBL" id="GAT48798.1"/>
    </source>
</evidence>
<keyword evidence="3" id="KW-1185">Reference proteome</keyword>
<proteinExistence type="predicted"/>
<reference evidence="2" key="1">
    <citation type="submission" date="2014-09" db="EMBL/GenBank/DDBJ databases">
        <title>Genome sequence of the luminous mushroom Mycena chlorophos for searching fungal bioluminescence genes.</title>
        <authorList>
            <person name="Tanaka Y."/>
            <person name="Kasuga D."/>
            <person name="Oba Y."/>
            <person name="Hase S."/>
            <person name="Sato K."/>
            <person name="Oba Y."/>
            <person name="Sakakibara Y."/>
        </authorList>
    </citation>
    <scope>NUCLEOTIDE SEQUENCE</scope>
</reference>
<feature type="chain" id="PRO_5045670976" evidence="1">
    <location>
        <begin position="22"/>
        <end position="114"/>
    </location>
</feature>
<sequence length="114" mass="11545">MSLLRALLLLVLLVLPNPISGTGVSLTFFFGANCSGPIVATSSGSAPGDCLYLADSGSAKSVQYAGVPNEIHFFESGGPHDQCNGLPSSVVRAPAGDGCSNAVAGYNWESALLT</sequence>
<organism evidence="2 3">
    <name type="scientific">Mycena chlorophos</name>
    <name type="common">Agaric fungus</name>
    <name type="synonym">Agaricus chlorophos</name>
    <dbReference type="NCBI Taxonomy" id="658473"/>
    <lineage>
        <taxon>Eukaryota</taxon>
        <taxon>Fungi</taxon>
        <taxon>Dikarya</taxon>
        <taxon>Basidiomycota</taxon>
        <taxon>Agaricomycotina</taxon>
        <taxon>Agaricomycetes</taxon>
        <taxon>Agaricomycetidae</taxon>
        <taxon>Agaricales</taxon>
        <taxon>Marasmiineae</taxon>
        <taxon>Mycenaceae</taxon>
        <taxon>Mycena</taxon>
    </lineage>
</organism>
<protein>
    <submittedName>
        <fullName evidence="2">Uncharacterized protein</fullName>
    </submittedName>
</protein>